<comment type="caution">
    <text evidence="2">The sequence shown here is derived from an EMBL/GenBank/DDBJ whole genome shotgun (WGS) entry which is preliminary data.</text>
</comment>
<keyword evidence="3" id="KW-1185">Reference proteome</keyword>
<dbReference type="SUPFAM" id="SSF53474">
    <property type="entry name" value="alpha/beta-Hydrolases"/>
    <property type="match status" value="1"/>
</dbReference>
<organism evidence="2 3">
    <name type="scientific">Arsenicibacter rosenii</name>
    <dbReference type="NCBI Taxonomy" id="1750698"/>
    <lineage>
        <taxon>Bacteria</taxon>
        <taxon>Pseudomonadati</taxon>
        <taxon>Bacteroidota</taxon>
        <taxon>Cytophagia</taxon>
        <taxon>Cytophagales</taxon>
        <taxon>Spirosomataceae</taxon>
        <taxon>Arsenicibacter</taxon>
    </lineage>
</organism>
<dbReference type="RefSeq" id="WP_071504462.1">
    <property type="nucleotide sequence ID" value="NZ_MORL01000009.1"/>
</dbReference>
<dbReference type="AlphaFoldDB" id="A0A1S2VGL5"/>
<reference evidence="2 3" key="1">
    <citation type="submission" date="2016-10" db="EMBL/GenBank/DDBJ databases">
        <title>Arsenicibacter rosenii gen. nov., sp. nov., an efficient arsenic-methylating bacterium isolated from an arsenic-contaminated paddy soil.</title>
        <authorList>
            <person name="Huang K."/>
        </authorList>
    </citation>
    <scope>NUCLEOTIDE SEQUENCE [LARGE SCALE GENOMIC DNA]</scope>
    <source>
        <strain evidence="2 3">SM-1</strain>
    </source>
</reference>
<dbReference type="GO" id="GO:0016020">
    <property type="term" value="C:membrane"/>
    <property type="evidence" value="ECO:0007669"/>
    <property type="project" value="TreeGrafter"/>
</dbReference>
<dbReference type="OrthoDB" id="975949at2"/>
<dbReference type="InterPro" id="IPR029058">
    <property type="entry name" value="AB_hydrolase_fold"/>
</dbReference>
<evidence type="ECO:0000313" key="3">
    <source>
        <dbReference type="Proteomes" id="UP000181790"/>
    </source>
</evidence>
<dbReference type="Pfam" id="PF00561">
    <property type="entry name" value="Abhydrolase_1"/>
    <property type="match status" value="1"/>
</dbReference>
<evidence type="ECO:0000259" key="1">
    <source>
        <dbReference type="Pfam" id="PF00561"/>
    </source>
</evidence>
<gene>
    <name evidence="2" type="ORF">BLX24_17405</name>
</gene>
<protein>
    <recommendedName>
        <fullName evidence="1">AB hydrolase-1 domain-containing protein</fullName>
    </recommendedName>
</protein>
<evidence type="ECO:0000313" key="2">
    <source>
        <dbReference type="EMBL" id="OIN57873.1"/>
    </source>
</evidence>
<sequence>MTDVHTFTDQGSRLTYQRLGTGPRALLAFHGMGQRSTCFAPLDRVLHDEFTIYSFDLFYHGDSSCLSGDEYTEGEVLTKARWQELIMTFINQQGIDRFSVAGFSLGGRFALTTAELFAGRIDELWLFSPDGITISPWYWIAIHSRAGRWLFRYFLAHLTTLHRAGLLLTRLGLLDRSLLRFAESTLATPIQRQRVYRSWLGFREMQVRLKPLAERLNKANIRVRFFMGHFDRVLPPSAMRPLTRYLQAYDVRVIKAGHNRLVERIAESWGR</sequence>
<dbReference type="InterPro" id="IPR050266">
    <property type="entry name" value="AB_hydrolase_sf"/>
</dbReference>
<name>A0A1S2VGL5_9BACT</name>
<dbReference type="Gene3D" id="3.40.50.1820">
    <property type="entry name" value="alpha/beta hydrolase"/>
    <property type="match status" value="1"/>
</dbReference>
<dbReference type="PANTHER" id="PTHR43798:SF33">
    <property type="entry name" value="HYDROLASE, PUTATIVE (AFU_ORTHOLOGUE AFUA_2G14860)-RELATED"/>
    <property type="match status" value="1"/>
</dbReference>
<dbReference type="EMBL" id="MORL01000009">
    <property type="protein sequence ID" value="OIN57873.1"/>
    <property type="molecule type" value="Genomic_DNA"/>
</dbReference>
<dbReference type="InterPro" id="IPR000073">
    <property type="entry name" value="AB_hydrolase_1"/>
</dbReference>
<dbReference type="Proteomes" id="UP000181790">
    <property type="component" value="Unassembled WGS sequence"/>
</dbReference>
<proteinExistence type="predicted"/>
<dbReference type="PANTHER" id="PTHR43798">
    <property type="entry name" value="MONOACYLGLYCEROL LIPASE"/>
    <property type="match status" value="1"/>
</dbReference>
<feature type="domain" description="AB hydrolase-1" evidence="1">
    <location>
        <begin position="25"/>
        <end position="259"/>
    </location>
</feature>
<accession>A0A1S2VGL5</accession>